<feature type="chain" id="PRO_5027003976" description="Outer membrane beta-barrel protein" evidence="1">
    <location>
        <begin position="18"/>
        <end position="169"/>
    </location>
</feature>
<dbReference type="Proteomes" id="UP000476332">
    <property type="component" value="Unassembled WGS sequence"/>
</dbReference>
<evidence type="ECO:0008006" key="4">
    <source>
        <dbReference type="Google" id="ProtNLM"/>
    </source>
</evidence>
<evidence type="ECO:0000313" key="2">
    <source>
        <dbReference type="EMBL" id="NDV85359.1"/>
    </source>
</evidence>
<dbReference type="RefSeq" id="WP_163042096.1">
    <property type="nucleotide sequence ID" value="NZ_JAAAMJ010000001.1"/>
</dbReference>
<keyword evidence="1" id="KW-0732">Signal</keyword>
<dbReference type="EMBL" id="JAAAMJ010000001">
    <property type="protein sequence ID" value="NDV85359.1"/>
    <property type="molecule type" value="Genomic_DNA"/>
</dbReference>
<name>A0A6L9MC18_9HYPH</name>
<evidence type="ECO:0000256" key="1">
    <source>
        <dbReference type="SAM" id="SignalP"/>
    </source>
</evidence>
<dbReference type="AlphaFoldDB" id="A0A6L9MC18"/>
<gene>
    <name evidence="2" type="ORF">GTW51_01445</name>
</gene>
<accession>A0A6L9MC18</accession>
<organism evidence="2 3">
    <name type="scientific">Aurantimonas aggregata</name>
    <dbReference type="NCBI Taxonomy" id="2047720"/>
    <lineage>
        <taxon>Bacteria</taxon>
        <taxon>Pseudomonadati</taxon>
        <taxon>Pseudomonadota</taxon>
        <taxon>Alphaproteobacteria</taxon>
        <taxon>Hyphomicrobiales</taxon>
        <taxon>Aurantimonadaceae</taxon>
        <taxon>Aurantimonas</taxon>
    </lineage>
</organism>
<feature type="signal peptide" evidence="1">
    <location>
        <begin position="1"/>
        <end position="17"/>
    </location>
</feature>
<reference evidence="2 3" key="1">
    <citation type="submission" date="2020-01" db="EMBL/GenBank/DDBJ databases">
        <title>Genomes of bacteria type strains.</title>
        <authorList>
            <person name="Chen J."/>
            <person name="Zhu S."/>
            <person name="Chen J."/>
        </authorList>
    </citation>
    <scope>NUCLEOTIDE SEQUENCE [LARGE SCALE GENOMIC DNA]</scope>
    <source>
        <strain evidence="2 3">KCTC 52919</strain>
    </source>
</reference>
<comment type="caution">
    <text evidence="2">The sequence shown here is derived from an EMBL/GenBank/DDBJ whole genome shotgun (WGS) entry which is preliminary data.</text>
</comment>
<keyword evidence="3" id="KW-1185">Reference proteome</keyword>
<protein>
    <recommendedName>
        <fullName evidence="4">Outer membrane beta-barrel protein</fullName>
    </recommendedName>
</protein>
<sequence length="169" mass="17181">MTLGGLVAMGSAFGAQAGDVTSPAAAVSPSLVPNAAFFAGFGGSFNSVKFTDQNVYAQGVAAIFANEELYAVGAAGGSISPGFGTESVFAPSVQAGYFSHFGDSQWLWGAKFSYNYLGAEATRENLAVPQDGGFTGGNVASFTGADSSTVRQAKTMAYLSFGEESDFVA</sequence>
<evidence type="ECO:0000313" key="3">
    <source>
        <dbReference type="Proteomes" id="UP000476332"/>
    </source>
</evidence>
<proteinExistence type="predicted"/>